<feature type="transmembrane region" description="Helical" evidence="1">
    <location>
        <begin position="131"/>
        <end position="151"/>
    </location>
</feature>
<protein>
    <recommendedName>
        <fullName evidence="3">Bile acid:sodium symporter</fullName>
    </recommendedName>
</protein>
<sequence>MARSRFIPDNFTFMLVATVALASLFPVSGKAAHWFEMLTTAAVALLFFLHGAKLSRDAIWAGIGHWRLHLLIFAITFILFPVIGVVLRPVLEPLVTPQLYMGVLYLCVLPATVQSAIAFTSMARGNMPAAICSASASTLLGIVVTPLLVKIVLPQAGDAQQDALQSIGKIMVQLLLPFLAGHFLRPWIGDFVKKHASLLKVVDQGSILLVVFTAFSAAVVGGIWHQLPLVALAGLLVVNAVILALVLSLSTFIARKLGFNKEDEITIVFCGSKKSLISGVPMAKVIFPSADAGLIVLPLMIFHQLQLMVCAVLAQRYARRPQLQHAEAKPASAEASARAS</sequence>
<feature type="transmembrane region" description="Helical" evidence="1">
    <location>
        <begin position="230"/>
        <end position="253"/>
    </location>
</feature>
<organism evidence="2">
    <name type="scientific">bioreactor metagenome</name>
    <dbReference type="NCBI Taxonomy" id="1076179"/>
    <lineage>
        <taxon>unclassified sequences</taxon>
        <taxon>metagenomes</taxon>
        <taxon>ecological metagenomes</taxon>
    </lineage>
</organism>
<feature type="transmembrane region" description="Helical" evidence="1">
    <location>
        <begin position="70"/>
        <end position="87"/>
    </location>
</feature>
<dbReference type="GO" id="GO:0005886">
    <property type="term" value="C:plasma membrane"/>
    <property type="evidence" value="ECO:0007669"/>
    <property type="project" value="TreeGrafter"/>
</dbReference>
<dbReference type="Gene3D" id="1.20.1530.20">
    <property type="match status" value="1"/>
</dbReference>
<dbReference type="AlphaFoldDB" id="A0A645BSX5"/>
<comment type="caution">
    <text evidence="2">The sequence shown here is derived from an EMBL/GenBank/DDBJ whole genome shotgun (WGS) entry which is preliminary data.</text>
</comment>
<keyword evidence="1" id="KW-0472">Membrane</keyword>
<feature type="transmembrane region" description="Helical" evidence="1">
    <location>
        <begin position="31"/>
        <end position="49"/>
    </location>
</feature>
<dbReference type="InterPro" id="IPR016833">
    <property type="entry name" value="Put_Na-Bile_cotransptr"/>
</dbReference>
<dbReference type="InterPro" id="IPR038770">
    <property type="entry name" value="Na+/solute_symporter_sf"/>
</dbReference>
<dbReference type="PIRSF" id="PIRSF026166">
    <property type="entry name" value="UCP026166"/>
    <property type="match status" value="1"/>
</dbReference>
<gene>
    <name evidence="2" type="ORF">SDC9_111785</name>
</gene>
<feature type="transmembrane region" description="Helical" evidence="1">
    <location>
        <begin position="99"/>
        <end position="119"/>
    </location>
</feature>
<proteinExistence type="predicted"/>
<evidence type="ECO:0000313" key="2">
    <source>
        <dbReference type="EMBL" id="MPM64894.1"/>
    </source>
</evidence>
<evidence type="ECO:0000256" key="1">
    <source>
        <dbReference type="SAM" id="Phobius"/>
    </source>
</evidence>
<accession>A0A645BSX5</accession>
<keyword evidence="1" id="KW-1133">Transmembrane helix</keyword>
<reference evidence="2" key="1">
    <citation type="submission" date="2019-08" db="EMBL/GenBank/DDBJ databases">
        <authorList>
            <person name="Kucharzyk K."/>
            <person name="Murdoch R.W."/>
            <person name="Higgins S."/>
            <person name="Loffler F."/>
        </authorList>
    </citation>
    <scope>NUCLEOTIDE SEQUENCE</scope>
</reference>
<feature type="transmembrane region" description="Helical" evidence="1">
    <location>
        <begin position="7"/>
        <end position="25"/>
    </location>
</feature>
<feature type="transmembrane region" description="Helical" evidence="1">
    <location>
        <begin position="293"/>
        <end position="314"/>
    </location>
</feature>
<dbReference type="PANTHER" id="PTHR18640:SF5">
    <property type="entry name" value="SODIUM_BILE ACID COTRANSPORTER 7"/>
    <property type="match status" value="1"/>
</dbReference>
<feature type="transmembrane region" description="Helical" evidence="1">
    <location>
        <begin position="163"/>
        <end position="184"/>
    </location>
</feature>
<feature type="transmembrane region" description="Helical" evidence="1">
    <location>
        <begin position="205"/>
        <end position="224"/>
    </location>
</feature>
<name>A0A645BSX5_9ZZZZ</name>
<dbReference type="Pfam" id="PF13593">
    <property type="entry name" value="SBF_like"/>
    <property type="match status" value="1"/>
</dbReference>
<feature type="transmembrane region" description="Helical" evidence="1">
    <location>
        <begin position="265"/>
        <end position="287"/>
    </location>
</feature>
<dbReference type="PANTHER" id="PTHR18640">
    <property type="entry name" value="SOLUTE CARRIER FAMILY 10 MEMBER 7"/>
    <property type="match status" value="1"/>
</dbReference>
<dbReference type="EMBL" id="VSSQ01020211">
    <property type="protein sequence ID" value="MPM64894.1"/>
    <property type="molecule type" value="Genomic_DNA"/>
</dbReference>
<evidence type="ECO:0008006" key="3">
    <source>
        <dbReference type="Google" id="ProtNLM"/>
    </source>
</evidence>
<keyword evidence="1" id="KW-0812">Transmembrane</keyword>